<keyword evidence="2" id="KW-1185">Reference proteome</keyword>
<dbReference type="Proteomes" id="UP001060215">
    <property type="component" value="Chromosome 5"/>
</dbReference>
<accession>A0ACC0HGE8</accession>
<sequence>MTSLTPGILSKLLQNLDNTITGGYLGNTGVSHPSISRVSLINISLMMAHFSSDLHNLNRMSDEAVIKGTSTPKKSSHTLNDSLSKNDLAILMDIVKRNGGKKLGSASEIVMGMSPNASIGAKSKIPSPSSFVEAMGGLCSEIRVMNQQQRIDEIRVSSPAVIYTQSRAIEELRDKLSDMKTNLVGMKREKLVPLELIQPESTPAANAINIMQCKWSNIVEMEGSEEAMLDKFRSVPNSLIVVRARNLLSKLPQSDVAVMKGYPIIDKGVDSVGELQRSPFLERGRAGTVQRFRGGHSGRMQDQRSGLPVDHEKPTEWMEAQPNRTWASVVTSNEKSTIKLRWLVGAIMYEMLVGYPPFYSDDPITCRKVNKP</sequence>
<gene>
    <name evidence="1" type="ORF">LOK49_LG06G01549</name>
</gene>
<evidence type="ECO:0000313" key="2">
    <source>
        <dbReference type="Proteomes" id="UP001060215"/>
    </source>
</evidence>
<dbReference type="EMBL" id="CM045762">
    <property type="protein sequence ID" value="KAI8011947.1"/>
    <property type="molecule type" value="Genomic_DNA"/>
</dbReference>
<reference evidence="1 2" key="1">
    <citation type="journal article" date="2022" name="Plant J.">
        <title>Chromosome-level genome of Camellia lanceoleosa provides a valuable resource for understanding genome evolution and self-incompatibility.</title>
        <authorList>
            <person name="Gong W."/>
            <person name="Xiao S."/>
            <person name="Wang L."/>
            <person name="Liao Z."/>
            <person name="Chang Y."/>
            <person name="Mo W."/>
            <person name="Hu G."/>
            <person name="Li W."/>
            <person name="Zhao G."/>
            <person name="Zhu H."/>
            <person name="Hu X."/>
            <person name="Ji K."/>
            <person name="Xiang X."/>
            <person name="Song Q."/>
            <person name="Yuan D."/>
            <person name="Jin S."/>
            <person name="Zhang L."/>
        </authorList>
    </citation>
    <scope>NUCLEOTIDE SEQUENCE [LARGE SCALE GENOMIC DNA]</scope>
    <source>
        <strain evidence="1">SQ_2022a</strain>
    </source>
</reference>
<evidence type="ECO:0000313" key="1">
    <source>
        <dbReference type="EMBL" id="KAI8011947.1"/>
    </source>
</evidence>
<organism evidence="1 2">
    <name type="scientific">Camellia lanceoleosa</name>
    <dbReference type="NCBI Taxonomy" id="1840588"/>
    <lineage>
        <taxon>Eukaryota</taxon>
        <taxon>Viridiplantae</taxon>
        <taxon>Streptophyta</taxon>
        <taxon>Embryophyta</taxon>
        <taxon>Tracheophyta</taxon>
        <taxon>Spermatophyta</taxon>
        <taxon>Magnoliopsida</taxon>
        <taxon>eudicotyledons</taxon>
        <taxon>Gunneridae</taxon>
        <taxon>Pentapetalae</taxon>
        <taxon>asterids</taxon>
        <taxon>Ericales</taxon>
        <taxon>Theaceae</taxon>
        <taxon>Camellia</taxon>
    </lineage>
</organism>
<comment type="caution">
    <text evidence="1">The sequence shown here is derived from an EMBL/GenBank/DDBJ whole genome shotgun (WGS) entry which is preliminary data.</text>
</comment>
<name>A0ACC0HGE8_9ERIC</name>
<protein>
    <submittedName>
        <fullName evidence="1">Uncharacterized protein</fullName>
    </submittedName>
</protein>
<proteinExistence type="predicted"/>